<dbReference type="InterPro" id="IPR019922">
    <property type="entry name" value="Lucif-like_OxRdatse_MSMEG_4141"/>
</dbReference>
<proteinExistence type="predicted"/>
<reference evidence="3" key="1">
    <citation type="submission" date="2020-09" db="EMBL/GenBank/DDBJ databases">
        <title>A new high-throughput screening method to detect antimicrobial volatiles from metagenomic clone libraries.</title>
        <authorList>
            <person name="Stocker F."/>
            <person name="Obermeier M."/>
            <person name="Resch K."/>
            <person name="Berg G."/>
            <person name="Mueller Bogota C.A."/>
        </authorList>
    </citation>
    <scope>NUCLEOTIDE SEQUENCE</scope>
</reference>
<dbReference type="Gene3D" id="3.20.20.30">
    <property type="entry name" value="Luciferase-like domain"/>
    <property type="match status" value="1"/>
</dbReference>
<evidence type="ECO:0000256" key="1">
    <source>
        <dbReference type="ARBA" id="ARBA00023002"/>
    </source>
</evidence>
<dbReference type="EMBL" id="MW000465">
    <property type="protein sequence ID" value="QOL00267.1"/>
    <property type="molecule type" value="Genomic_DNA"/>
</dbReference>
<dbReference type="GO" id="GO:0016705">
    <property type="term" value="F:oxidoreductase activity, acting on paired donors, with incorporation or reduction of molecular oxygen"/>
    <property type="evidence" value="ECO:0007669"/>
    <property type="project" value="InterPro"/>
</dbReference>
<dbReference type="Pfam" id="PF00296">
    <property type="entry name" value="Bac_luciferase"/>
    <property type="match status" value="1"/>
</dbReference>
<dbReference type="InterPro" id="IPR050564">
    <property type="entry name" value="F420-G6PD/mer"/>
</dbReference>
<dbReference type="PANTHER" id="PTHR43244:SF1">
    <property type="entry name" value="5,10-METHYLENETETRAHYDROMETHANOPTERIN REDUCTASE"/>
    <property type="match status" value="1"/>
</dbReference>
<dbReference type="SUPFAM" id="SSF51679">
    <property type="entry name" value="Bacterial luciferase-like"/>
    <property type="match status" value="1"/>
</dbReference>
<dbReference type="PANTHER" id="PTHR43244">
    <property type="match status" value="1"/>
</dbReference>
<dbReference type="AlphaFoldDB" id="A0A7L9QCT5"/>
<organism evidence="3">
    <name type="scientific">uncultured organism</name>
    <dbReference type="NCBI Taxonomy" id="155900"/>
    <lineage>
        <taxon>unclassified sequences</taxon>
        <taxon>environmental samples</taxon>
    </lineage>
</organism>
<evidence type="ECO:0000313" key="3">
    <source>
        <dbReference type="EMBL" id="QOL00267.1"/>
    </source>
</evidence>
<keyword evidence="1 3" id="KW-0560">Oxidoreductase</keyword>
<feature type="domain" description="Luciferase-like" evidence="2">
    <location>
        <begin position="15"/>
        <end position="264"/>
    </location>
</feature>
<protein>
    <submittedName>
        <fullName evidence="3">Putative coenzyme F420-dependent oxidoreductase</fullName>
        <ecNumber evidence="3">1.-.-.-</ecNumber>
    </submittedName>
</protein>
<dbReference type="NCBIfam" id="TIGR03620">
    <property type="entry name" value="F420_MSMEG_4141"/>
    <property type="match status" value="1"/>
</dbReference>
<dbReference type="InterPro" id="IPR036661">
    <property type="entry name" value="Luciferase-like_sf"/>
</dbReference>
<name>A0A7L9QCT5_9ZZZZ</name>
<dbReference type="InterPro" id="IPR011251">
    <property type="entry name" value="Luciferase-like_dom"/>
</dbReference>
<dbReference type="CDD" id="cd01097">
    <property type="entry name" value="Tetrahydromethanopterin_reductase"/>
    <property type="match status" value="1"/>
</dbReference>
<dbReference type="EC" id="1.-.-.-" evidence="3"/>
<sequence>MQIGKLGVWAATDNLTASKAADFARRVEAWGYGALWIPEGMGREIFSACAWLLANTGALVVASGIANIYARDPLSSAAAQKGLNEQSGGRFLLGLGVSHLRIVEARKHAYGKPLATMRAYLQGMAEADYRAASPPAPPKTVLAALGPKMLELSAELADGAHPYNVPPEHTRRARSILGAGKLLCVEQAAILETNAAEARAIARRFLALYFSLPNYVDNWRRLGFTDTDFAGGGSDRLIDAVIAWGDEKTIRARLQEHWQAGADHVCVQAVGPTSLPDERLLALLAPR</sequence>
<evidence type="ECO:0000259" key="2">
    <source>
        <dbReference type="Pfam" id="PF00296"/>
    </source>
</evidence>
<accession>A0A7L9QCT5</accession>